<reference evidence="4 5" key="1">
    <citation type="submission" date="2014-02" db="EMBL/GenBank/DDBJ databases">
        <authorList>
            <person name="Sears C."/>
            <person name="Carroll K."/>
            <person name="Sack B.R."/>
            <person name="Qadri F."/>
            <person name="Myers L.L."/>
            <person name="Chung G.-T."/>
            <person name="Escheverria P."/>
            <person name="Fraser C.M."/>
            <person name="Sadzewicz L."/>
            <person name="Shefchek K.A."/>
            <person name="Tallon L."/>
            <person name="Das S.P."/>
            <person name="Daugherty S."/>
            <person name="Mongodin E.F."/>
        </authorList>
    </citation>
    <scope>NUCLEOTIDE SEQUENCE [LARGE SCALE GENOMIC DNA]</scope>
    <source>
        <strain evidence="5">3988T(B)14</strain>
    </source>
</reference>
<dbReference type="InterPro" id="IPR050624">
    <property type="entry name" value="HTH-type_Tx_Regulator"/>
</dbReference>
<dbReference type="PATRIC" id="fig|1339315.3.peg.2558"/>
<protein>
    <submittedName>
        <fullName evidence="4">Bacterial regulatory s, tetR family protein</fullName>
    </submittedName>
</protein>
<evidence type="ECO:0000313" key="4">
    <source>
        <dbReference type="EMBL" id="EXY74372.1"/>
    </source>
</evidence>
<dbReference type="Proteomes" id="UP000020529">
    <property type="component" value="Unassembled WGS sequence"/>
</dbReference>
<feature type="DNA-binding region" description="H-T-H motif" evidence="2">
    <location>
        <begin position="29"/>
        <end position="48"/>
    </location>
</feature>
<dbReference type="PRINTS" id="PR00455">
    <property type="entry name" value="HTHTETR"/>
</dbReference>
<dbReference type="InterPro" id="IPR001647">
    <property type="entry name" value="HTH_TetR"/>
</dbReference>
<dbReference type="Gene3D" id="1.10.357.10">
    <property type="entry name" value="Tetracycline Repressor, domain 2"/>
    <property type="match status" value="1"/>
</dbReference>
<accession>A0A015SVS5</accession>
<dbReference type="GO" id="GO:0003677">
    <property type="term" value="F:DNA binding"/>
    <property type="evidence" value="ECO:0007669"/>
    <property type="project" value="UniProtKB-UniRule"/>
</dbReference>
<proteinExistence type="predicted"/>
<gene>
    <name evidence="4" type="ORF">M124_1798</name>
</gene>
<evidence type="ECO:0000259" key="3">
    <source>
        <dbReference type="PROSITE" id="PS50977"/>
    </source>
</evidence>
<dbReference type="InterPro" id="IPR009057">
    <property type="entry name" value="Homeodomain-like_sf"/>
</dbReference>
<dbReference type="EMBL" id="JGCY01000291">
    <property type="protein sequence ID" value="EXY74372.1"/>
    <property type="molecule type" value="Genomic_DNA"/>
</dbReference>
<dbReference type="PROSITE" id="PS01081">
    <property type="entry name" value="HTH_TETR_1"/>
    <property type="match status" value="1"/>
</dbReference>
<organism evidence="4 5">
    <name type="scientific">Bacteroides fragilis str. 3988T(B)14</name>
    <dbReference type="NCBI Taxonomy" id="1339315"/>
    <lineage>
        <taxon>Bacteria</taxon>
        <taxon>Pseudomonadati</taxon>
        <taxon>Bacteroidota</taxon>
        <taxon>Bacteroidia</taxon>
        <taxon>Bacteroidales</taxon>
        <taxon>Bacteroidaceae</taxon>
        <taxon>Bacteroides</taxon>
    </lineage>
</organism>
<keyword evidence="1 2" id="KW-0238">DNA-binding</keyword>
<evidence type="ECO:0000256" key="2">
    <source>
        <dbReference type="PROSITE-ProRule" id="PRU00335"/>
    </source>
</evidence>
<dbReference type="PANTHER" id="PTHR43479:SF11">
    <property type="entry name" value="ACREF_ENVCD OPERON REPRESSOR-RELATED"/>
    <property type="match status" value="1"/>
</dbReference>
<dbReference type="Pfam" id="PF00440">
    <property type="entry name" value="TetR_N"/>
    <property type="match status" value="1"/>
</dbReference>
<dbReference type="AlphaFoldDB" id="A0A015SVS5"/>
<evidence type="ECO:0000313" key="5">
    <source>
        <dbReference type="Proteomes" id="UP000020529"/>
    </source>
</evidence>
<dbReference type="InterPro" id="IPR023772">
    <property type="entry name" value="DNA-bd_HTH_TetR-type_CS"/>
</dbReference>
<feature type="domain" description="HTH tetR-type" evidence="3">
    <location>
        <begin position="6"/>
        <end position="66"/>
    </location>
</feature>
<dbReference type="PANTHER" id="PTHR43479">
    <property type="entry name" value="ACREF/ENVCD OPERON REPRESSOR-RELATED"/>
    <property type="match status" value="1"/>
</dbReference>
<sequence length="203" mass="23788">MQTLKSDIRNRILSAAKEQFVQRGYLKTSMREIADAVDVGVGNLYNYFENKDELFCVILRPVSDALERMLQEHHGAKGADIMLICSEEYLKSAVDEYISLINKHGELMKILLFHSQGSSLETFREDYTNRSTEIVKTWFAEMKEKHPEINVVVSDFMIHLQAVWMFTLFEEMLKHAIDSKEMEYIVHEYVLFEIQGWRALLRV</sequence>
<dbReference type="PROSITE" id="PS50977">
    <property type="entry name" value="HTH_TETR_2"/>
    <property type="match status" value="1"/>
</dbReference>
<evidence type="ECO:0000256" key="1">
    <source>
        <dbReference type="ARBA" id="ARBA00023125"/>
    </source>
</evidence>
<dbReference type="RefSeq" id="WP_022348017.1">
    <property type="nucleotide sequence ID" value="NZ_JGCY01000291.1"/>
</dbReference>
<dbReference type="SUPFAM" id="SSF46689">
    <property type="entry name" value="Homeodomain-like"/>
    <property type="match status" value="1"/>
</dbReference>
<comment type="caution">
    <text evidence="4">The sequence shown here is derived from an EMBL/GenBank/DDBJ whole genome shotgun (WGS) entry which is preliminary data.</text>
</comment>
<name>A0A015SVS5_BACFG</name>